<dbReference type="Pfam" id="PF17919">
    <property type="entry name" value="RT_RNaseH_2"/>
    <property type="match status" value="1"/>
</dbReference>
<dbReference type="Pfam" id="PF24626">
    <property type="entry name" value="SH3_Tf2-1"/>
    <property type="match status" value="1"/>
</dbReference>
<dbReference type="InterPro" id="IPR056924">
    <property type="entry name" value="SH3_Tf2-1"/>
</dbReference>
<dbReference type="PANTHER" id="PTHR24559:SF427">
    <property type="entry name" value="RNA-DIRECTED DNA POLYMERASE"/>
    <property type="match status" value="1"/>
</dbReference>
<feature type="domain" description="Tf2-1-like SH3-like" evidence="2">
    <location>
        <begin position="432"/>
        <end position="496"/>
    </location>
</feature>
<comment type="caution">
    <text evidence="3">The sequence shown here is derived from an EMBL/GenBank/DDBJ whole genome shotgun (WGS) entry which is preliminary data.</text>
</comment>
<dbReference type="FunFam" id="3.10.10.10:FF:000002">
    <property type="entry name" value="Retrovirus-related Pol polyprotein from transposon 17.6-like protein"/>
    <property type="match status" value="1"/>
</dbReference>
<dbReference type="InterPro" id="IPR041577">
    <property type="entry name" value="RT_RNaseH_2"/>
</dbReference>
<dbReference type="InterPro" id="IPR043502">
    <property type="entry name" value="DNA/RNA_pol_sf"/>
</dbReference>
<dbReference type="InterPro" id="IPR053134">
    <property type="entry name" value="RNA-dir_DNA_polymerase"/>
</dbReference>
<organism evidence="3 4">
    <name type="scientific">Vitis vinifera</name>
    <name type="common">Grape</name>
    <dbReference type="NCBI Taxonomy" id="29760"/>
    <lineage>
        <taxon>Eukaryota</taxon>
        <taxon>Viridiplantae</taxon>
        <taxon>Streptophyta</taxon>
        <taxon>Embryophyta</taxon>
        <taxon>Tracheophyta</taxon>
        <taxon>Spermatophyta</taxon>
        <taxon>Magnoliopsida</taxon>
        <taxon>eudicotyledons</taxon>
        <taxon>Gunneridae</taxon>
        <taxon>Pentapetalae</taxon>
        <taxon>rosids</taxon>
        <taxon>Vitales</taxon>
        <taxon>Vitaceae</taxon>
        <taxon>Viteae</taxon>
        <taxon>Vitis</taxon>
    </lineage>
</organism>
<name>A0A438KI17_VITVI</name>
<gene>
    <name evidence="3" type="primary">TY3B-I_669</name>
    <name evidence="3" type="ORF">CK203_002378</name>
</gene>
<proteinExistence type="predicted"/>
<dbReference type="CDD" id="cd01647">
    <property type="entry name" value="RT_LTR"/>
    <property type="match status" value="1"/>
</dbReference>
<evidence type="ECO:0000313" key="4">
    <source>
        <dbReference type="Proteomes" id="UP000288805"/>
    </source>
</evidence>
<dbReference type="EMBL" id="QGNW01000006">
    <property type="protein sequence ID" value="RVX20828.1"/>
    <property type="molecule type" value="Genomic_DNA"/>
</dbReference>
<dbReference type="PANTHER" id="PTHR24559">
    <property type="entry name" value="TRANSPOSON TY3-I GAG-POL POLYPROTEIN"/>
    <property type="match status" value="1"/>
</dbReference>
<reference evidence="3 4" key="1">
    <citation type="journal article" date="2018" name="PLoS Genet.">
        <title>Population sequencing reveals clonal diversity and ancestral inbreeding in the grapevine cultivar Chardonnay.</title>
        <authorList>
            <person name="Roach M.J."/>
            <person name="Johnson D.L."/>
            <person name="Bohlmann J."/>
            <person name="van Vuuren H.J."/>
            <person name="Jones S.J."/>
            <person name="Pretorius I.S."/>
            <person name="Schmidt S.A."/>
            <person name="Borneman A.R."/>
        </authorList>
    </citation>
    <scope>NUCLEOTIDE SEQUENCE [LARGE SCALE GENOMIC DNA]</scope>
    <source>
        <strain evidence="4">cv. Chardonnay</strain>
        <tissue evidence="3">Leaf</tissue>
    </source>
</reference>
<evidence type="ECO:0000259" key="2">
    <source>
        <dbReference type="Pfam" id="PF24626"/>
    </source>
</evidence>
<dbReference type="Gene3D" id="3.10.10.10">
    <property type="entry name" value="HIV Type 1 Reverse Transcriptase, subunit A, domain 1"/>
    <property type="match status" value="1"/>
</dbReference>
<protein>
    <submittedName>
        <fullName evidence="3">Transposon Ty3-I Gag-Pol polyprotein</fullName>
    </submittedName>
</protein>
<accession>A0A438KI17</accession>
<feature type="domain" description="Reverse transcriptase/retrotransposon-derived protein RNase H-like" evidence="1">
    <location>
        <begin position="187"/>
        <end position="261"/>
    </location>
</feature>
<evidence type="ECO:0000259" key="1">
    <source>
        <dbReference type="Pfam" id="PF17919"/>
    </source>
</evidence>
<evidence type="ECO:0000313" key="3">
    <source>
        <dbReference type="EMBL" id="RVX20828.1"/>
    </source>
</evidence>
<dbReference type="SUPFAM" id="SSF56672">
    <property type="entry name" value="DNA/RNA polymerases"/>
    <property type="match status" value="1"/>
</dbReference>
<dbReference type="Proteomes" id="UP000288805">
    <property type="component" value="Unassembled WGS sequence"/>
</dbReference>
<dbReference type="AlphaFoldDB" id="A0A438KI17"/>
<dbReference type="Gene3D" id="1.10.340.70">
    <property type="match status" value="1"/>
</dbReference>
<sequence length="532" mass="61346">MTVTPLEWVLRRDRVERLSSFLAYVVNEDNDLKLDDIPIVRDYLDVFPEDLPGLPPEREVEFTINVAPGTTPISKAPYRMTPLELKELKIQLQELLDKGFIRPSVSPWGAPVLFVKKKDGSMRLCIDYRELNKVTLRVRIDDVPKTTFRTRYGHYKFLVMPFDNILVYSKSREEYERHLSLILQTLKDKQLFQELKNILVTAPILTIPLGSGGFVVYSDASRQGLGCVLMQHGKVVAYASRQLKPYERNYPTHDLELAVVYHPGKANVVADALSRKFVGSLAAIRGCQRQLLEDLRSLQVHMRVLDSRALVANFRVQPDLVGRIKALQKNDLNLVQLMEEVKKRQELLEEAHCSRLVIHPEGIKMYKDLKQNYWWSVSDRDPRFTSRFWHSLQKALGNSDEYLPLVEFAYNNSFQASIGMAHFEALYEFEVGDHVFLKVSPMKSIMRFGRKGKLSPHFEGPFEVLERVGTLAYKVALPPSLSKIQNVFHVSTLRKYIYDPSHVVELEPIQVFEDLTYEEVPVQIVDVMDKVL</sequence>